<comment type="caution">
    <text evidence="4">The sequence shown here is derived from an EMBL/GenBank/DDBJ whole genome shotgun (WGS) entry which is preliminary data.</text>
</comment>
<feature type="compositionally biased region" description="Polar residues" evidence="2">
    <location>
        <begin position="410"/>
        <end position="427"/>
    </location>
</feature>
<evidence type="ECO:0000313" key="4">
    <source>
        <dbReference type="EMBL" id="MDK1682431.1"/>
    </source>
</evidence>
<name>A0AAW6UQ83_9GAMM</name>
<reference evidence="4" key="1">
    <citation type="submission" date="2023-04" db="EMBL/GenBank/DDBJ databases">
        <title>The environmental microbiomes in feedlot watering bowls are a reservoir of florfenicol resistance for bovine respiratory disease pathogens.</title>
        <authorList>
            <person name="Kos D.W."/>
            <person name="Ruzzini A.C."/>
            <person name="Schreiner B."/>
            <person name="Jelinski M.D."/>
        </authorList>
    </citation>
    <scope>NUCLEOTIDE SEQUENCE</scope>
    <source>
        <strain evidence="4">WB3</strain>
    </source>
</reference>
<sequence length="485" mass="52738">MTAYNKLKIAILAIITSQNIHAITIDPIQIQSAPGELLYAEINFRQADPNSQIQASLASSEDITTLGVGHQPPGHLNFFTRRDGSGNGVITITSSRPLTEAELNIIIKIQQGNATRLQHIKTPLQRGSTPTQARIASNEKPLAPITIVSEKDIALHLPESTQYQLAKAQPATNPSFEAPLMVQKAAPPRLNAMTPAPVVISSMSMPSAQPNTTASAEIKIPAPEQITTKNQIKDTPVASNKTTSNAMTSADPLVKKFAESPTQKIAENKIASKPAEQAAAKIKPEIPAPAPKPPKQQNEGGATAQTTKHVVQSNESLWAIASRVATEQNRPVGEVMKQIKANNEHAFIQGDMNRLRRGAALNLNTAHSQKEDKKVSVAHLAKTPSNQSGKAKYRLNQAEMSLVAEKEQDSASGSAKKNTEKNQTSNELSLKVMTSREKTVKLQRNVTQLELALRHKDHRIQLLNTRLAQLQQQLKAEQVEKKPTH</sequence>
<accession>A0AAW6UQ83</accession>
<feature type="compositionally biased region" description="Polar residues" evidence="2">
    <location>
        <begin position="296"/>
        <end position="310"/>
    </location>
</feature>
<organism evidence="4 5">
    <name type="scientific">Acinetobacter terrestris</name>
    <dbReference type="NCBI Taxonomy" id="2529843"/>
    <lineage>
        <taxon>Bacteria</taxon>
        <taxon>Pseudomonadati</taxon>
        <taxon>Pseudomonadota</taxon>
        <taxon>Gammaproteobacteria</taxon>
        <taxon>Moraxellales</taxon>
        <taxon>Moraxellaceae</taxon>
        <taxon>Acinetobacter</taxon>
        <taxon>Acinetobacter Taxon 24</taxon>
    </lineage>
</organism>
<dbReference type="RefSeq" id="WP_284066068.1">
    <property type="nucleotide sequence ID" value="NZ_JASKNE010000001.1"/>
</dbReference>
<keyword evidence="1" id="KW-0175">Coiled coil</keyword>
<gene>
    <name evidence="4" type="ORF">QOR41_00895</name>
</gene>
<evidence type="ECO:0000256" key="2">
    <source>
        <dbReference type="SAM" id="MobiDB-lite"/>
    </source>
</evidence>
<dbReference type="Pfam" id="PF25800">
    <property type="entry name" value="FimV_N"/>
    <property type="match status" value="1"/>
</dbReference>
<evidence type="ECO:0000313" key="5">
    <source>
        <dbReference type="Proteomes" id="UP001241935"/>
    </source>
</evidence>
<feature type="coiled-coil region" evidence="1">
    <location>
        <begin position="453"/>
        <end position="480"/>
    </location>
</feature>
<dbReference type="InterPro" id="IPR057840">
    <property type="entry name" value="FimV_N"/>
</dbReference>
<dbReference type="AlphaFoldDB" id="A0AAW6UQ83"/>
<feature type="region of interest" description="Disordered" evidence="2">
    <location>
        <begin position="285"/>
        <end position="310"/>
    </location>
</feature>
<feature type="region of interest" description="Disordered" evidence="2">
    <location>
        <begin position="403"/>
        <end position="427"/>
    </location>
</feature>
<dbReference type="Proteomes" id="UP001241935">
    <property type="component" value="Unassembled WGS sequence"/>
</dbReference>
<proteinExistence type="predicted"/>
<dbReference type="EMBL" id="JASKNE010000001">
    <property type="protein sequence ID" value="MDK1682431.1"/>
    <property type="molecule type" value="Genomic_DNA"/>
</dbReference>
<protein>
    <recommendedName>
        <fullName evidence="3">FimV N-terminal domain-containing protein</fullName>
    </recommendedName>
</protein>
<evidence type="ECO:0000259" key="3">
    <source>
        <dbReference type="Pfam" id="PF25800"/>
    </source>
</evidence>
<feature type="domain" description="FimV N-terminal" evidence="3">
    <location>
        <begin position="26"/>
        <end position="115"/>
    </location>
</feature>
<evidence type="ECO:0000256" key="1">
    <source>
        <dbReference type="SAM" id="Coils"/>
    </source>
</evidence>